<feature type="compositionally biased region" description="Polar residues" evidence="2">
    <location>
        <begin position="59"/>
        <end position="73"/>
    </location>
</feature>
<feature type="compositionally biased region" description="Polar residues" evidence="2">
    <location>
        <begin position="333"/>
        <end position="351"/>
    </location>
</feature>
<keyword evidence="4" id="KW-1185">Reference proteome</keyword>
<feature type="compositionally biased region" description="Basic and acidic residues" evidence="2">
    <location>
        <begin position="23"/>
        <end position="40"/>
    </location>
</feature>
<dbReference type="Proteomes" id="UP000029120">
    <property type="component" value="Chromosome 6"/>
</dbReference>
<evidence type="ECO:0008006" key="5">
    <source>
        <dbReference type="Google" id="ProtNLM"/>
    </source>
</evidence>
<dbReference type="Gramene" id="KFK32345">
    <property type="protein sequence ID" value="KFK32345"/>
    <property type="gene ID" value="AALP_AA6G229500"/>
</dbReference>
<feature type="coiled-coil region" evidence="1">
    <location>
        <begin position="390"/>
        <end position="417"/>
    </location>
</feature>
<dbReference type="AlphaFoldDB" id="A0A087GR43"/>
<proteinExistence type="predicted"/>
<organism evidence="3 4">
    <name type="scientific">Arabis alpina</name>
    <name type="common">Alpine rock-cress</name>
    <dbReference type="NCBI Taxonomy" id="50452"/>
    <lineage>
        <taxon>Eukaryota</taxon>
        <taxon>Viridiplantae</taxon>
        <taxon>Streptophyta</taxon>
        <taxon>Embryophyta</taxon>
        <taxon>Tracheophyta</taxon>
        <taxon>Spermatophyta</taxon>
        <taxon>Magnoliopsida</taxon>
        <taxon>eudicotyledons</taxon>
        <taxon>Gunneridae</taxon>
        <taxon>Pentapetalae</taxon>
        <taxon>rosids</taxon>
        <taxon>malvids</taxon>
        <taxon>Brassicales</taxon>
        <taxon>Brassicaceae</taxon>
        <taxon>Arabideae</taxon>
        <taxon>Arabis</taxon>
    </lineage>
</organism>
<feature type="region of interest" description="Disordered" evidence="2">
    <location>
        <begin position="1"/>
        <end position="126"/>
    </location>
</feature>
<evidence type="ECO:0000313" key="3">
    <source>
        <dbReference type="EMBL" id="KFK32345.1"/>
    </source>
</evidence>
<evidence type="ECO:0000256" key="1">
    <source>
        <dbReference type="SAM" id="Coils"/>
    </source>
</evidence>
<sequence>MDPKGTGLALELDSDGCGSDGINHSRDIPDDNASPDDRGVQDPTSGICGPKDMVDPTVSKRTTNNPSFETPRSNVVVDADALSMRCRYRRRRGPDDPEVPPGRADASCSSSSFDSRGSSNESDDEDMFLEVEQTKKAKKAKKKAKVKVRPDPPGFSLSDEKSLRRLRKKCGISKEIVLLAPSLADRADAPPPGYMTLFKNYFDQCLFWFPLPHFLMRFLALKHTVTNSSGMALIEDRFFFVEISERTVEVDCIDHVKTRWERRVKPSLPEVSQEFVTAMHTELSSGNDNWRKSFRRRRIERALSAEIFPGKILGRGQARVSFREQAALEAKRSSGTNTPRVVAPMTSTPTAPSVRARSSRPLAPKTLLPVSGESPHFQWDSELGVAKEANAILQSRLDEFTERNEVLERDALSLQKVKKDYDDKLAKLKLRCTKALGEVVQLRGELSSASDLQRSMIDEAVAEARDEMARGFAGQASEVVGILTVIDGKAQNDMLNLTKIDENLEFIGLLQGSLRERRHPIYDVQDVIADLLASVRRVLEIPVVSAGAAEASVAIDDDVEVSDNVEVSDDVEVTDDEEDAED</sequence>
<feature type="region of interest" description="Disordered" evidence="2">
    <location>
        <begin position="329"/>
        <end position="360"/>
    </location>
</feature>
<feature type="compositionally biased region" description="Low complexity" evidence="2">
    <location>
        <begin position="107"/>
        <end position="120"/>
    </location>
</feature>
<protein>
    <recommendedName>
        <fullName evidence="5">DUF1204 domain-containing protein</fullName>
    </recommendedName>
</protein>
<dbReference type="EMBL" id="CM002874">
    <property type="protein sequence ID" value="KFK32345.1"/>
    <property type="molecule type" value="Genomic_DNA"/>
</dbReference>
<reference evidence="4" key="1">
    <citation type="journal article" date="2015" name="Nat. Plants">
        <title>Genome expansion of Arabis alpina linked with retrotransposition and reduced symmetric DNA methylation.</title>
        <authorList>
            <person name="Willing E.M."/>
            <person name="Rawat V."/>
            <person name="Mandakova T."/>
            <person name="Maumus F."/>
            <person name="James G.V."/>
            <person name="Nordstroem K.J."/>
            <person name="Becker C."/>
            <person name="Warthmann N."/>
            <person name="Chica C."/>
            <person name="Szarzynska B."/>
            <person name="Zytnicki M."/>
            <person name="Albani M.C."/>
            <person name="Kiefer C."/>
            <person name="Bergonzi S."/>
            <person name="Castaings L."/>
            <person name="Mateos J.L."/>
            <person name="Berns M.C."/>
            <person name="Bujdoso N."/>
            <person name="Piofczyk T."/>
            <person name="de Lorenzo L."/>
            <person name="Barrero-Sicilia C."/>
            <person name="Mateos I."/>
            <person name="Piednoel M."/>
            <person name="Hagmann J."/>
            <person name="Chen-Min-Tao R."/>
            <person name="Iglesias-Fernandez R."/>
            <person name="Schuster S.C."/>
            <person name="Alonso-Blanco C."/>
            <person name="Roudier F."/>
            <person name="Carbonero P."/>
            <person name="Paz-Ares J."/>
            <person name="Davis S.J."/>
            <person name="Pecinka A."/>
            <person name="Quesneville H."/>
            <person name="Colot V."/>
            <person name="Lysak M.A."/>
            <person name="Weigel D."/>
            <person name="Coupland G."/>
            <person name="Schneeberger K."/>
        </authorList>
    </citation>
    <scope>NUCLEOTIDE SEQUENCE [LARGE SCALE GENOMIC DNA]</scope>
    <source>
        <strain evidence="4">cv. Pajares</strain>
    </source>
</reference>
<evidence type="ECO:0000313" key="4">
    <source>
        <dbReference type="Proteomes" id="UP000029120"/>
    </source>
</evidence>
<dbReference type="OMA" id="MRCRYRR"/>
<accession>A0A087GR43</accession>
<keyword evidence="1" id="KW-0175">Coiled coil</keyword>
<name>A0A087GR43_ARAAL</name>
<dbReference type="OrthoDB" id="1114078at2759"/>
<gene>
    <name evidence="3" type="ordered locus">AALP_Aa6g229500</name>
</gene>
<evidence type="ECO:0000256" key="2">
    <source>
        <dbReference type="SAM" id="MobiDB-lite"/>
    </source>
</evidence>